<gene>
    <name evidence="1" type="ORF">CRE_01876</name>
</gene>
<evidence type="ECO:0000313" key="1">
    <source>
        <dbReference type="EMBL" id="EFO85848.1"/>
    </source>
</evidence>
<dbReference type="InParanoid" id="E3LG07"/>
<dbReference type="AlphaFoldDB" id="E3LG07"/>
<protein>
    <submittedName>
        <fullName evidence="1">Uncharacterized protein</fullName>
    </submittedName>
</protein>
<keyword evidence="2" id="KW-1185">Reference proteome</keyword>
<dbReference type="Proteomes" id="UP000008281">
    <property type="component" value="Unassembled WGS sequence"/>
</dbReference>
<proteinExistence type="predicted"/>
<evidence type="ECO:0000313" key="2">
    <source>
        <dbReference type="Proteomes" id="UP000008281"/>
    </source>
</evidence>
<dbReference type="HOGENOM" id="CLU_3320519_0_0_1"/>
<organism evidence="2">
    <name type="scientific">Caenorhabditis remanei</name>
    <name type="common">Caenorhabditis vulgaris</name>
    <dbReference type="NCBI Taxonomy" id="31234"/>
    <lineage>
        <taxon>Eukaryota</taxon>
        <taxon>Metazoa</taxon>
        <taxon>Ecdysozoa</taxon>
        <taxon>Nematoda</taxon>
        <taxon>Chromadorea</taxon>
        <taxon>Rhabditida</taxon>
        <taxon>Rhabditina</taxon>
        <taxon>Rhabditomorpha</taxon>
        <taxon>Rhabditoidea</taxon>
        <taxon>Rhabditidae</taxon>
        <taxon>Peloderinae</taxon>
        <taxon>Caenorhabditis</taxon>
    </lineage>
</organism>
<sequence length="39" mass="4525">MFWAHPGLGSSWFWAVRAPPQILVLLIFENCLVTRACFF</sequence>
<name>E3LG07_CAERE</name>
<accession>E3LG07</accession>
<dbReference type="EMBL" id="DS268408">
    <property type="protein sequence ID" value="EFO85848.1"/>
    <property type="molecule type" value="Genomic_DNA"/>
</dbReference>
<reference evidence="1" key="1">
    <citation type="submission" date="2007-07" db="EMBL/GenBank/DDBJ databases">
        <title>PCAP assembly of the Caenorhabditis remanei genome.</title>
        <authorList>
            <consortium name="The Caenorhabditis remanei Sequencing Consortium"/>
            <person name="Wilson R.K."/>
        </authorList>
    </citation>
    <scope>NUCLEOTIDE SEQUENCE [LARGE SCALE GENOMIC DNA]</scope>
    <source>
        <strain evidence="1">PB4641</strain>
    </source>
</reference>